<sequence length="135" mass="15819">MWKYRSRTYDIIVLLNGVNINPLFMERILMSRSRIFAALLTGTAKVKAAWLTEIVHPPQNEEETTSLIEEFWPTVEKANDTSYRAESKVSKDNIIFTSKDKPMLRAEKEFIQRESTLTEFGWSWTPCMNEVIIVW</sequence>
<protein>
    <submittedName>
        <fullName evidence="1">Uncharacterized protein</fullName>
    </submittedName>
</protein>
<reference evidence="1 2" key="2">
    <citation type="journal article" date="2012" name="Eukaryot. Cell">
        <title>Genome update of Botrytis cinerea strains B05.10 and T4.</title>
        <authorList>
            <person name="Staats M."/>
            <person name="van Kan J.A."/>
        </authorList>
    </citation>
    <scope>NUCLEOTIDE SEQUENCE [LARGE SCALE GENOMIC DNA]</scope>
    <source>
        <strain evidence="1 2">B05.10</strain>
    </source>
</reference>
<dbReference type="OrthoDB" id="429813at2759"/>
<gene>
    <name evidence="1" type="ORF">BCIN_15g00540</name>
</gene>
<dbReference type="RefSeq" id="XP_024553171.1">
    <property type="nucleotide sequence ID" value="XM_024697356.1"/>
</dbReference>
<dbReference type="Proteomes" id="UP000001798">
    <property type="component" value="Chromosome 15"/>
</dbReference>
<accession>A0A384K3R2</accession>
<dbReference type="VEuPathDB" id="FungiDB:Bcin15g00540"/>
<evidence type="ECO:0000313" key="1">
    <source>
        <dbReference type="EMBL" id="ATZ57476.1"/>
    </source>
</evidence>
<dbReference type="GeneID" id="5426245"/>
<reference evidence="1 2" key="3">
    <citation type="journal article" date="2017" name="Mol. Plant Pathol.">
        <title>A gapless genome sequence of the fungus Botrytis cinerea.</title>
        <authorList>
            <person name="Van Kan J.A."/>
            <person name="Stassen J.H."/>
            <person name="Mosbach A."/>
            <person name="Van Der Lee T.A."/>
            <person name="Faino L."/>
            <person name="Farmer A.D."/>
            <person name="Papasotiriou D.G."/>
            <person name="Zhou S."/>
            <person name="Seidl M.F."/>
            <person name="Cottam E."/>
            <person name="Edel D."/>
            <person name="Hahn M."/>
            <person name="Schwartz D.C."/>
            <person name="Dietrich R.A."/>
            <person name="Widdison S."/>
            <person name="Scalliet G."/>
        </authorList>
    </citation>
    <scope>NUCLEOTIDE SEQUENCE [LARGE SCALE GENOMIC DNA]</scope>
    <source>
        <strain evidence="1 2">B05.10</strain>
    </source>
</reference>
<evidence type="ECO:0000313" key="2">
    <source>
        <dbReference type="Proteomes" id="UP000001798"/>
    </source>
</evidence>
<dbReference type="EMBL" id="CP009819">
    <property type="protein sequence ID" value="ATZ57476.1"/>
    <property type="molecule type" value="Genomic_DNA"/>
</dbReference>
<organism evidence="1 2">
    <name type="scientific">Botryotinia fuckeliana (strain B05.10)</name>
    <name type="common">Noble rot fungus</name>
    <name type="synonym">Botrytis cinerea</name>
    <dbReference type="NCBI Taxonomy" id="332648"/>
    <lineage>
        <taxon>Eukaryota</taxon>
        <taxon>Fungi</taxon>
        <taxon>Dikarya</taxon>
        <taxon>Ascomycota</taxon>
        <taxon>Pezizomycotina</taxon>
        <taxon>Leotiomycetes</taxon>
        <taxon>Helotiales</taxon>
        <taxon>Sclerotiniaceae</taxon>
        <taxon>Botrytis</taxon>
    </lineage>
</organism>
<name>A0A384K3R2_BOTFB</name>
<dbReference type="Pfam" id="PF23562">
    <property type="entry name" value="AMP-binding_C_3"/>
    <property type="match status" value="1"/>
</dbReference>
<reference evidence="1 2" key="1">
    <citation type="journal article" date="2011" name="PLoS Genet.">
        <title>Genomic analysis of the necrotrophic fungal pathogens Sclerotinia sclerotiorum and Botrytis cinerea.</title>
        <authorList>
            <person name="Amselem J."/>
            <person name="Cuomo C.A."/>
            <person name="van Kan J.A."/>
            <person name="Viaud M."/>
            <person name="Benito E.P."/>
            <person name="Couloux A."/>
            <person name="Coutinho P.M."/>
            <person name="de Vries R.P."/>
            <person name="Dyer P.S."/>
            <person name="Fillinger S."/>
            <person name="Fournier E."/>
            <person name="Gout L."/>
            <person name="Hahn M."/>
            <person name="Kohn L."/>
            <person name="Lapalu N."/>
            <person name="Plummer K.M."/>
            <person name="Pradier J.M."/>
            <person name="Quevillon E."/>
            <person name="Sharon A."/>
            <person name="Simon A."/>
            <person name="ten Have A."/>
            <person name="Tudzynski B."/>
            <person name="Tudzynski P."/>
            <person name="Wincker P."/>
            <person name="Andrew M."/>
            <person name="Anthouard V."/>
            <person name="Beever R.E."/>
            <person name="Beffa R."/>
            <person name="Benoit I."/>
            <person name="Bouzid O."/>
            <person name="Brault B."/>
            <person name="Chen Z."/>
            <person name="Choquer M."/>
            <person name="Collemare J."/>
            <person name="Cotton P."/>
            <person name="Danchin E.G."/>
            <person name="Da Silva C."/>
            <person name="Gautier A."/>
            <person name="Giraud C."/>
            <person name="Giraud T."/>
            <person name="Gonzalez C."/>
            <person name="Grossetete S."/>
            <person name="Guldener U."/>
            <person name="Henrissat B."/>
            <person name="Howlett B.J."/>
            <person name="Kodira C."/>
            <person name="Kretschmer M."/>
            <person name="Lappartient A."/>
            <person name="Leroch M."/>
            <person name="Levis C."/>
            <person name="Mauceli E."/>
            <person name="Neuveglise C."/>
            <person name="Oeser B."/>
            <person name="Pearson M."/>
            <person name="Poulain J."/>
            <person name="Poussereau N."/>
            <person name="Quesneville H."/>
            <person name="Rascle C."/>
            <person name="Schumacher J."/>
            <person name="Segurens B."/>
            <person name="Sexton A."/>
            <person name="Silva E."/>
            <person name="Sirven C."/>
            <person name="Soanes D.M."/>
            <person name="Talbot N.J."/>
            <person name="Templeton M."/>
            <person name="Yandava C."/>
            <person name="Yarden O."/>
            <person name="Zeng Q."/>
            <person name="Rollins J.A."/>
            <person name="Lebrun M.H."/>
            <person name="Dickman M."/>
        </authorList>
    </citation>
    <scope>NUCLEOTIDE SEQUENCE [LARGE SCALE GENOMIC DNA]</scope>
    <source>
        <strain evidence="1 2">B05.10</strain>
    </source>
</reference>
<keyword evidence="2" id="KW-1185">Reference proteome</keyword>
<dbReference type="KEGG" id="bfu:BCIN_15g00540"/>
<dbReference type="AlphaFoldDB" id="A0A384K3R2"/>
<proteinExistence type="predicted"/>